<evidence type="ECO:0000313" key="2">
    <source>
        <dbReference type="EMBL" id="OCH85884.1"/>
    </source>
</evidence>
<evidence type="ECO:0000313" key="3">
    <source>
        <dbReference type="Proteomes" id="UP000250043"/>
    </source>
</evidence>
<dbReference type="AlphaFoldDB" id="A0A8E2DHI4"/>
<proteinExistence type="predicted"/>
<dbReference type="OrthoDB" id="2758166at2759"/>
<dbReference type="Pfam" id="PF12937">
    <property type="entry name" value="F-box-like"/>
    <property type="match status" value="1"/>
</dbReference>
<feature type="non-terminal residue" evidence="2">
    <location>
        <position position="50"/>
    </location>
</feature>
<dbReference type="InterPro" id="IPR001810">
    <property type="entry name" value="F-box_dom"/>
</dbReference>
<dbReference type="Gene3D" id="1.20.1280.50">
    <property type="match status" value="1"/>
</dbReference>
<dbReference type="InterPro" id="IPR036047">
    <property type="entry name" value="F-box-like_dom_sf"/>
</dbReference>
<keyword evidence="3" id="KW-1185">Reference proteome</keyword>
<feature type="non-terminal residue" evidence="2">
    <location>
        <position position="1"/>
    </location>
</feature>
<organism evidence="2 3">
    <name type="scientific">Obba rivulosa</name>
    <dbReference type="NCBI Taxonomy" id="1052685"/>
    <lineage>
        <taxon>Eukaryota</taxon>
        <taxon>Fungi</taxon>
        <taxon>Dikarya</taxon>
        <taxon>Basidiomycota</taxon>
        <taxon>Agaricomycotina</taxon>
        <taxon>Agaricomycetes</taxon>
        <taxon>Polyporales</taxon>
        <taxon>Gelatoporiaceae</taxon>
        <taxon>Obba</taxon>
    </lineage>
</organism>
<accession>A0A8E2DHI4</accession>
<sequence length="50" mass="5895">IPKLPPELTDRIIDFLHDDPHSLTKCSLTCRSWMSVSRYQVYHSLTHSRL</sequence>
<dbReference type="EMBL" id="KV722557">
    <property type="protein sequence ID" value="OCH85884.1"/>
    <property type="molecule type" value="Genomic_DNA"/>
</dbReference>
<feature type="domain" description="F-box" evidence="1">
    <location>
        <begin position="1"/>
        <end position="45"/>
    </location>
</feature>
<dbReference type="Proteomes" id="UP000250043">
    <property type="component" value="Unassembled WGS sequence"/>
</dbReference>
<dbReference type="SUPFAM" id="SSF81383">
    <property type="entry name" value="F-box domain"/>
    <property type="match status" value="1"/>
</dbReference>
<protein>
    <recommendedName>
        <fullName evidence="1">F-box domain-containing protein</fullName>
    </recommendedName>
</protein>
<evidence type="ECO:0000259" key="1">
    <source>
        <dbReference type="Pfam" id="PF12937"/>
    </source>
</evidence>
<name>A0A8E2DHI4_9APHY</name>
<reference evidence="2 3" key="1">
    <citation type="submission" date="2016-07" db="EMBL/GenBank/DDBJ databases">
        <title>Draft genome of the white-rot fungus Obba rivulosa 3A-2.</title>
        <authorList>
            <consortium name="DOE Joint Genome Institute"/>
            <person name="Miettinen O."/>
            <person name="Riley R."/>
            <person name="Acob R."/>
            <person name="Barry K."/>
            <person name="Cullen D."/>
            <person name="De Vries R."/>
            <person name="Hainaut M."/>
            <person name="Hatakka A."/>
            <person name="Henrissat B."/>
            <person name="Hilden K."/>
            <person name="Kuo R."/>
            <person name="Labutti K."/>
            <person name="Lipzen A."/>
            <person name="Makela M.R."/>
            <person name="Sandor L."/>
            <person name="Spatafora J.W."/>
            <person name="Grigoriev I.V."/>
            <person name="Hibbett D.S."/>
        </authorList>
    </citation>
    <scope>NUCLEOTIDE SEQUENCE [LARGE SCALE GENOMIC DNA]</scope>
    <source>
        <strain evidence="2 3">3A-2</strain>
    </source>
</reference>
<gene>
    <name evidence="2" type="ORF">OBBRIDRAFT_697877</name>
</gene>